<feature type="compositionally biased region" description="Gly residues" evidence="1">
    <location>
        <begin position="419"/>
        <end position="435"/>
    </location>
</feature>
<dbReference type="AlphaFoldDB" id="A0A550CVJ3"/>
<feature type="region of interest" description="Disordered" evidence="1">
    <location>
        <begin position="362"/>
        <end position="509"/>
    </location>
</feature>
<evidence type="ECO:0000256" key="1">
    <source>
        <dbReference type="SAM" id="MobiDB-lite"/>
    </source>
</evidence>
<proteinExistence type="predicted"/>
<sequence>MPKREKTPEAIPDSKFLAIYQPYPANADMELLGDQMKLARWIASIVPHKYLFALHYKPKARGMVLVEISIECQEIGSKLLGEHRWSEFLRDPSEEEMGRTSQVFYSIYPTLREAQKDGWKQISVLDAWFKEGEFRPNNPVIMHPYPPTHWCPPPPEDKTNKPICRPLPVQQKPPPPAPVRQVVGSTTWLNAKQAPPKNTPVALKGAWATKSKPVGASNAWNKPITTPKPLDEHAQQQKSAAARRQALWGGINAGPKASNVVPLDPVDALADTMAVSANLSGAVSGNQAAAISDVLFGSDDEDGVGPWSVADNDDGDDDRPPSPAQNLWSGVRETHIVPVDKIDCSIHGARCRGGICIEGARKKRERKRREEEAARRDHRDARGRRTRDEGAGAGSGVSSLSTSQVRQFSSSGGTDESDPGGGEVGGGDEGGGAGEGADEQWVAPKRPFKNGRGRGNALRGANGAFTGANSGFTGANSGFTGTNGHGGNSWAQPGAKSDWAAQGRKPRRG</sequence>
<evidence type="ECO:0000313" key="2">
    <source>
        <dbReference type="EMBL" id="TRM68812.1"/>
    </source>
</evidence>
<accession>A0A550CVJ3</accession>
<feature type="compositionally biased region" description="Low complexity" evidence="1">
    <location>
        <begin position="455"/>
        <end position="464"/>
    </location>
</feature>
<dbReference type="OrthoDB" id="3243413at2759"/>
<dbReference type="Proteomes" id="UP000320762">
    <property type="component" value="Unassembled WGS sequence"/>
</dbReference>
<organism evidence="2 3">
    <name type="scientific">Schizophyllum amplum</name>
    <dbReference type="NCBI Taxonomy" id="97359"/>
    <lineage>
        <taxon>Eukaryota</taxon>
        <taxon>Fungi</taxon>
        <taxon>Dikarya</taxon>
        <taxon>Basidiomycota</taxon>
        <taxon>Agaricomycotina</taxon>
        <taxon>Agaricomycetes</taxon>
        <taxon>Agaricomycetidae</taxon>
        <taxon>Agaricales</taxon>
        <taxon>Schizophyllaceae</taxon>
        <taxon>Schizophyllum</taxon>
    </lineage>
</organism>
<feature type="compositionally biased region" description="Polar residues" evidence="1">
    <location>
        <begin position="467"/>
        <end position="480"/>
    </location>
</feature>
<protein>
    <submittedName>
        <fullName evidence="2">Uncharacterized protein</fullName>
    </submittedName>
</protein>
<feature type="compositionally biased region" description="Basic and acidic residues" evidence="1">
    <location>
        <begin position="368"/>
        <end position="380"/>
    </location>
</feature>
<keyword evidence="3" id="KW-1185">Reference proteome</keyword>
<gene>
    <name evidence="2" type="ORF">BD626DRAFT_471954</name>
</gene>
<reference evidence="2 3" key="1">
    <citation type="journal article" date="2019" name="New Phytol.">
        <title>Comparative genomics reveals unique wood-decay strategies and fruiting body development in the Schizophyllaceae.</title>
        <authorList>
            <person name="Almasi E."/>
            <person name="Sahu N."/>
            <person name="Krizsan K."/>
            <person name="Balint B."/>
            <person name="Kovacs G.M."/>
            <person name="Kiss B."/>
            <person name="Cseklye J."/>
            <person name="Drula E."/>
            <person name="Henrissat B."/>
            <person name="Nagy I."/>
            <person name="Chovatia M."/>
            <person name="Adam C."/>
            <person name="LaButti K."/>
            <person name="Lipzen A."/>
            <person name="Riley R."/>
            <person name="Grigoriev I.V."/>
            <person name="Nagy L.G."/>
        </authorList>
    </citation>
    <scope>NUCLEOTIDE SEQUENCE [LARGE SCALE GENOMIC DNA]</scope>
    <source>
        <strain evidence="2 3">NL-1724</strain>
    </source>
</reference>
<name>A0A550CVJ3_9AGAR</name>
<dbReference type="EMBL" id="VDMD01000001">
    <property type="protein sequence ID" value="TRM68812.1"/>
    <property type="molecule type" value="Genomic_DNA"/>
</dbReference>
<comment type="caution">
    <text evidence="2">The sequence shown here is derived from an EMBL/GenBank/DDBJ whole genome shotgun (WGS) entry which is preliminary data.</text>
</comment>
<feature type="compositionally biased region" description="Polar residues" evidence="1">
    <location>
        <begin position="404"/>
        <end position="414"/>
    </location>
</feature>
<feature type="region of interest" description="Disordered" evidence="1">
    <location>
        <begin position="213"/>
        <end position="239"/>
    </location>
</feature>
<feature type="region of interest" description="Disordered" evidence="1">
    <location>
        <begin position="300"/>
        <end position="330"/>
    </location>
</feature>
<evidence type="ECO:0000313" key="3">
    <source>
        <dbReference type="Proteomes" id="UP000320762"/>
    </source>
</evidence>